<gene>
    <name evidence="3" type="ORF">D4100_22685</name>
</gene>
<dbReference type="EMBL" id="QYYG01000010">
    <property type="protein sequence ID" value="RJF53291.1"/>
    <property type="molecule type" value="Genomic_DNA"/>
</dbReference>
<protein>
    <recommendedName>
        <fullName evidence="2">Fimbrial adhesin MrpH C-terminal domain-containing protein</fullName>
    </recommendedName>
</protein>
<dbReference type="Proteomes" id="UP000284338">
    <property type="component" value="Unassembled WGS sequence"/>
</dbReference>
<accession>A0AA93BUM8</accession>
<dbReference type="RefSeq" id="WP_119805296.1">
    <property type="nucleotide sequence ID" value="NZ_QYYG01000010.1"/>
</dbReference>
<keyword evidence="1" id="KW-0732">Signal</keyword>
<reference evidence="3 4" key="1">
    <citation type="submission" date="2018-09" db="EMBL/GenBank/DDBJ databases">
        <title>Draft genome of a novel serratia sp. strain with antifungal activity.</title>
        <authorList>
            <person name="Dichmann S.I."/>
            <person name="Park B.P."/>
            <person name="Pathiraja D."/>
            <person name="Choi I.-G."/>
            <person name="Stougaard P."/>
            <person name="Hennessy R.C."/>
        </authorList>
    </citation>
    <scope>NUCLEOTIDE SEQUENCE [LARGE SCALE GENOMIC DNA]</scope>
    <source>
        <strain evidence="3 4">S40</strain>
    </source>
</reference>
<dbReference type="Pfam" id="PF24223">
    <property type="entry name" value="MrpH_C"/>
    <property type="match status" value="1"/>
</dbReference>
<sequence>MHRYFFHFIALISFVFVPPTRAGVNVVNVADGSTMLTGDVAGLIFKSMWVGSQTTTTSLFMDKKLWLRSQQDWHSPGFGETSMRNFVNSALAEGIPLSKRPDTTSDVTARVQICLNDAGRLIIYCFSGAATSTPPVTPTTCLATQPASIDFKTMPANDIPTAPTGTTIVVTCTKNTKVDATFVFGDGTDNNNLANGLNVKLRVGGWSGQDGFTYNANKDIPVTINVNAMLSASGRVSEGIFRTTGVVKLSYD</sequence>
<proteinExistence type="predicted"/>
<dbReference type="Gene3D" id="2.60.40.1090">
    <property type="entry name" value="Fimbrial-type adhesion domain"/>
    <property type="match status" value="1"/>
</dbReference>
<feature type="signal peptide" evidence="1">
    <location>
        <begin position="1"/>
        <end position="22"/>
    </location>
</feature>
<name>A0AA93BUM8_9GAMM</name>
<dbReference type="AlphaFoldDB" id="A0AA93BUM8"/>
<dbReference type="InterPro" id="IPR036937">
    <property type="entry name" value="Adhesion_dom_fimbrial_sf"/>
</dbReference>
<organism evidence="3 4">
    <name type="scientific">Serratia inhibens</name>
    <dbReference type="NCBI Taxonomy" id="2338073"/>
    <lineage>
        <taxon>Bacteria</taxon>
        <taxon>Pseudomonadati</taxon>
        <taxon>Pseudomonadota</taxon>
        <taxon>Gammaproteobacteria</taxon>
        <taxon>Enterobacterales</taxon>
        <taxon>Yersiniaceae</taxon>
        <taxon>Serratia</taxon>
    </lineage>
</organism>
<evidence type="ECO:0000256" key="1">
    <source>
        <dbReference type="SAM" id="SignalP"/>
    </source>
</evidence>
<feature type="domain" description="Fimbrial adhesin MrpH C-terminal" evidence="2">
    <location>
        <begin position="148"/>
        <end position="247"/>
    </location>
</feature>
<evidence type="ECO:0000259" key="2">
    <source>
        <dbReference type="Pfam" id="PF24223"/>
    </source>
</evidence>
<dbReference type="GO" id="GO:0009289">
    <property type="term" value="C:pilus"/>
    <property type="evidence" value="ECO:0007669"/>
    <property type="project" value="InterPro"/>
</dbReference>
<dbReference type="GO" id="GO:0007155">
    <property type="term" value="P:cell adhesion"/>
    <property type="evidence" value="ECO:0007669"/>
    <property type="project" value="InterPro"/>
</dbReference>
<comment type="caution">
    <text evidence="3">The sequence shown here is derived from an EMBL/GenBank/DDBJ whole genome shotgun (WGS) entry which is preliminary data.</text>
</comment>
<evidence type="ECO:0000313" key="4">
    <source>
        <dbReference type="Proteomes" id="UP000284338"/>
    </source>
</evidence>
<keyword evidence="4" id="KW-1185">Reference proteome</keyword>
<dbReference type="InterPro" id="IPR057010">
    <property type="entry name" value="MrpH_C"/>
</dbReference>
<evidence type="ECO:0000313" key="3">
    <source>
        <dbReference type="EMBL" id="RJF53291.1"/>
    </source>
</evidence>
<feature type="chain" id="PRO_5041741108" description="Fimbrial adhesin MrpH C-terminal domain-containing protein" evidence="1">
    <location>
        <begin position="23"/>
        <end position="252"/>
    </location>
</feature>